<dbReference type="PANTHER" id="PTHR39639:SF1">
    <property type="entry name" value="DUF262 DOMAIN-CONTAINING PROTEIN"/>
    <property type="match status" value="1"/>
</dbReference>
<dbReference type="Proteomes" id="UP000292702">
    <property type="component" value="Unassembled WGS sequence"/>
</dbReference>
<protein>
    <recommendedName>
        <fullName evidence="2">GmrSD restriction endonucleases N-terminal domain-containing protein</fullName>
    </recommendedName>
</protein>
<evidence type="ECO:0000256" key="1">
    <source>
        <dbReference type="SAM" id="MobiDB-lite"/>
    </source>
</evidence>
<dbReference type="InterPro" id="IPR004919">
    <property type="entry name" value="GmrSD_N"/>
</dbReference>
<evidence type="ECO:0000259" key="2">
    <source>
        <dbReference type="Pfam" id="PF03235"/>
    </source>
</evidence>
<dbReference type="STRING" id="92696.A0A4R0RXA7"/>
<dbReference type="EMBL" id="RWJN01000004">
    <property type="protein sequence ID" value="TCD71595.1"/>
    <property type="molecule type" value="Genomic_DNA"/>
</dbReference>
<dbReference type="OrthoDB" id="5419821at2759"/>
<organism evidence="3 4">
    <name type="scientific">Steccherinum ochraceum</name>
    <dbReference type="NCBI Taxonomy" id="92696"/>
    <lineage>
        <taxon>Eukaryota</taxon>
        <taxon>Fungi</taxon>
        <taxon>Dikarya</taxon>
        <taxon>Basidiomycota</taxon>
        <taxon>Agaricomycotina</taxon>
        <taxon>Agaricomycetes</taxon>
        <taxon>Polyporales</taxon>
        <taxon>Steccherinaceae</taxon>
        <taxon>Steccherinum</taxon>
    </lineage>
</organism>
<keyword evidence="4" id="KW-1185">Reference proteome</keyword>
<proteinExistence type="predicted"/>
<name>A0A4R0RXA7_9APHY</name>
<evidence type="ECO:0000313" key="3">
    <source>
        <dbReference type="EMBL" id="TCD71595.1"/>
    </source>
</evidence>
<dbReference type="AlphaFoldDB" id="A0A4R0RXA7"/>
<evidence type="ECO:0000313" key="4">
    <source>
        <dbReference type="Proteomes" id="UP000292702"/>
    </source>
</evidence>
<dbReference type="Pfam" id="PF03235">
    <property type="entry name" value="GmrSD_N"/>
    <property type="match status" value="1"/>
</dbReference>
<comment type="caution">
    <text evidence="3">The sequence shown here is derived from an EMBL/GenBank/DDBJ whole genome shotgun (WGS) entry which is preliminary data.</text>
</comment>
<accession>A0A4R0RXA7</accession>
<feature type="region of interest" description="Disordered" evidence="1">
    <location>
        <begin position="371"/>
        <end position="404"/>
    </location>
</feature>
<reference evidence="3 4" key="1">
    <citation type="submission" date="2018-11" db="EMBL/GenBank/DDBJ databases">
        <title>Genome assembly of Steccherinum ochraceum LE-BIN_3174, the white-rot fungus of the Steccherinaceae family (The Residual Polyporoid clade, Polyporales, Basidiomycota).</title>
        <authorList>
            <person name="Fedorova T.V."/>
            <person name="Glazunova O.A."/>
            <person name="Landesman E.O."/>
            <person name="Moiseenko K.V."/>
            <person name="Psurtseva N.V."/>
            <person name="Savinova O.S."/>
            <person name="Shakhova N.V."/>
            <person name="Tyazhelova T.V."/>
            <person name="Vasina D.V."/>
        </authorList>
    </citation>
    <scope>NUCLEOTIDE SEQUENCE [LARGE SCALE GENOMIC DNA]</scope>
    <source>
        <strain evidence="3 4">LE-BIN_3174</strain>
    </source>
</reference>
<gene>
    <name evidence="3" type="ORF">EIP91_007342</name>
</gene>
<sequence>MSDTPEHIDEPSFDPDLNDKDVFHIGKRLGTPSIVKYTTERLHVLIHEGEIELCPTYQRDVVWTTKQQSGMLDSIFRDYYVPPLVFAVSPPDEDGMELKTCVDGKQRLSSIQAFIDGLIPYIDPVTKQSWFYTRSPRMAERKQVPEEWKKEFAAKEIICMEYTSLTDFEERDVFQRVQMGKPLEAAEKLQAITSPRANMVRSLDNQYLAPHDGIPLTVSVNLKRGKAFQHLARLALYCDNMPKKTFASHPNLETWLNDPSPVSEEFKVSLEKVLSAMRHIATEDHLCAGFSEITQKVSPAEFVFIGVLLFVLKDTKIKKRAVEIHGMRKYIRKEFRDDIRHRQDIVRKLWEYVETSANDCKVNIDWEVHDSAKRRGKRKARDFEDEEDVKGPSQKRSSGVKVKK</sequence>
<dbReference type="PANTHER" id="PTHR39639">
    <property type="entry name" value="CHROMOSOME 16, WHOLE GENOME SHOTGUN SEQUENCE"/>
    <property type="match status" value="1"/>
</dbReference>
<feature type="domain" description="GmrSD restriction endonucleases N-terminal" evidence="2">
    <location>
        <begin position="48"/>
        <end position="150"/>
    </location>
</feature>